<dbReference type="InParanoid" id="A0A2R5GMS3"/>
<name>A0A2R5GMS3_9STRA</name>
<dbReference type="PANTHER" id="PTHR41749">
    <property type="entry name" value="UBIQUITIN-LIKE DOMAIN-CONTAINING PROTEIN"/>
    <property type="match status" value="1"/>
</dbReference>
<comment type="caution">
    <text evidence="1">The sequence shown here is derived from an EMBL/GenBank/DDBJ whole genome shotgun (WGS) entry which is preliminary data.</text>
</comment>
<dbReference type="OrthoDB" id="409180at2759"/>
<dbReference type="AlphaFoldDB" id="A0A2R5GMS3"/>
<sequence>MDCESKLACSPVRGASGRGVKGDGDELQRSLQLNIAECGHHGDDGYHGAFDACQPASPEDSSRADLPTEQETQVVFEFPDGSVAENIFKMGQTVEVLKAHLSAEFDFEMQNIVRRVMLDPLSLSDFEDRSSAGLYVQVDLGDDETWLAESKTSKK</sequence>
<reference evidence="1 2" key="1">
    <citation type="submission" date="2017-12" db="EMBL/GenBank/DDBJ databases">
        <title>Sequencing, de novo assembly and annotation of complete genome of a new Thraustochytrid species, strain FCC1311.</title>
        <authorList>
            <person name="Sedici K."/>
            <person name="Godart F."/>
            <person name="Aiese Cigliano R."/>
            <person name="Sanseverino W."/>
            <person name="Barakat M."/>
            <person name="Ortet P."/>
            <person name="Marechal E."/>
            <person name="Cagnac O."/>
            <person name="Amato A."/>
        </authorList>
    </citation>
    <scope>NUCLEOTIDE SEQUENCE [LARGE SCALE GENOMIC DNA]</scope>
</reference>
<dbReference type="PANTHER" id="PTHR41749:SF1">
    <property type="entry name" value="UBIQUITIN-LIKE DOMAIN-CONTAINING PROTEIN"/>
    <property type="match status" value="1"/>
</dbReference>
<protein>
    <submittedName>
        <fullName evidence="1">Uncharacterized protein</fullName>
    </submittedName>
</protein>
<dbReference type="Proteomes" id="UP000241890">
    <property type="component" value="Unassembled WGS sequence"/>
</dbReference>
<evidence type="ECO:0000313" key="1">
    <source>
        <dbReference type="EMBL" id="GBG31599.1"/>
    </source>
</evidence>
<keyword evidence="2" id="KW-1185">Reference proteome</keyword>
<dbReference type="EMBL" id="BEYU01000100">
    <property type="protein sequence ID" value="GBG31599.1"/>
    <property type="molecule type" value="Genomic_DNA"/>
</dbReference>
<accession>A0A2R5GMS3</accession>
<organism evidence="1 2">
    <name type="scientific">Hondaea fermentalgiana</name>
    <dbReference type="NCBI Taxonomy" id="2315210"/>
    <lineage>
        <taxon>Eukaryota</taxon>
        <taxon>Sar</taxon>
        <taxon>Stramenopiles</taxon>
        <taxon>Bigyra</taxon>
        <taxon>Labyrinthulomycetes</taxon>
        <taxon>Thraustochytrida</taxon>
        <taxon>Thraustochytriidae</taxon>
        <taxon>Hondaea</taxon>
    </lineage>
</organism>
<proteinExistence type="predicted"/>
<evidence type="ECO:0000313" key="2">
    <source>
        <dbReference type="Proteomes" id="UP000241890"/>
    </source>
</evidence>
<gene>
    <name evidence="1" type="ORF">FCC1311_078242</name>
</gene>